<dbReference type="GO" id="GO:0016757">
    <property type="term" value="F:glycosyltransferase activity"/>
    <property type="evidence" value="ECO:0007669"/>
    <property type="project" value="UniProtKB-KW"/>
</dbReference>
<dbReference type="RefSeq" id="WP_263713326.1">
    <property type="nucleotide sequence ID" value="NZ_JAOWKX010000008.1"/>
</dbReference>
<dbReference type="SUPFAM" id="SSF53756">
    <property type="entry name" value="UDP-Glycosyltransferase/glycogen phosphorylase"/>
    <property type="match status" value="1"/>
</dbReference>
<dbReference type="PANTHER" id="PTHR12526">
    <property type="entry name" value="GLYCOSYLTRANSFERASE"/>
    <property type="match status" value="1"/>
</dbReference>
<keyword evidence="2" id="KW-1185">Reference proteome</keyword>
<dbReference type="Gene3D" id="3.40.50.2000">
    <property type="entry name" value="Glycogen Phosphorylase B"/>
    <property type="match status" value="1"/>
</dbReference>
<comment type="caution">
    <text evidence="1">The sequence shown here is derived from an EMBL/GenBank/DDBJ whole genome shotgun (WGS) entry which is preliminary data.</text>
</comment>
<name>A0ABT3ACN5_9ALTE</name>
<accession>A0ABT3ACN5</accession>
<dbReference type="EMBL" id="JAOWKX010000008">
    <property type="protein sequence ID" value="MCV2886036.1"/>
    <property type="molecule type" value="Genomic_DNA"/>
</dbReference>
<dbReference type="EC" id="2.4.-.-" evidence="1"/>
<organism evidence="1 2">
    <name type="scientific">Fluctibacter corallii</name>
    <dbReference type="NCBI Taxonomy" id="2984329"/>
    <lineage>
        <taxon>Bacteria</taxon>
        <taxon>Pseudomonadati</taxon>
        <taxon>Pseudomonadota</taxon>
        <taxon>Gammaproteobacteria</taxon>
        <taxon>Alteromonadales</taxon>
        <taxon>Alteromonadaceae</taxon>
        <taxon>Fluctibacter</taxon>
    </lineage>
</organism>
<dbReference type="Pfam" id="PF13692">
    <property type="entry name" value="Glyco_trans_1_4"/>
    <property type="match status" value="1"/>
</dbReference>
<evidence type="ECO:0000313" key="1">
    <source>
        <dbReference type="EMBL" id="MCV2886036.1"/>
    </source>
</evidence>
<proteinExistence type="predicted"/>
<dbReference type="Gene3D" id="3.40.50.11010">
    <property type="match status" value="1"/>
</dbReference>
<dbReference type="Proteomes" id="UP001652504">
    <property type="component" value="Unassembled WGS sequence"/>
</dbReference>
<protein>
    <submittedName>
        <fullName evidence="1">Glycosyltransferase</fullName>
        <ecNumber evidence="1">2.4.-.-</ecNumber>
    </submittedName>
</protein>
<evidence type="ECO:0000313" key="2">
    <source>
        <dbReference type="Proteomes" id="UP001652504"/>
    </source>
</evidence>
<keyword evidence="1" id="KW-0328">Glycosyltransferase</keyword>
<gene>
    <name evidence="1" type="ORF">OE749_15185</name>
</gene>
<reference evidence="1 2" key="1">
    <citation type="submission" date="2022-10" db="EMBL/GenBank/DDBJ databases">
        <title>Aestuariibacter sp. AA17 isolated from Montipora capitata coral fragment.</title>
        <authorList>
            <person name="Emsley S.A."/>
            <person name="Pfannmuller K.M."/>
            <person name="Loughran R.M."/>
            <person name="Shlafstein M."/>
            <person name="Papke E."/>
            <person name="Saw J.H."/>
            <person name="Ushijima B."/>
            <person name="Videau P."/>
        </authorList>
    </citation>
    <scope>NUCLEOTIDE SEQUENCE [LARGE SCALE GENOMIC DNA]</scope>
    <source>
        <strain evidence="1 2">AA17</strain>
    </source>
</reference>
<sequence>MAKDKVGDARLNSPSWHFTVLAPNQWDGPWMNRQQLFSRIAKNHTVTYSTGPLFSWDIRTDGFAKRPFTASWTHQHGVDVVTAGKCDTRIPKVGWLDKMATASFSRKLRAQANVKKRHILYLFHPMFLDYVDTVEHDILVYHAYDDFSKQGAYDERMRQKESALLARADVVFASSTAIQTRLQEMKNRDVIFVPNGVDYTQFSTPCAEPEDLADIPHPRVGYTGSINRKVDLALIAYLADALPHIHFVMIGGVGQLGGQSDAYQRLQSVTNVHFLGAKSVTDIAAYMQHMDINTMVYKADDSNWSASGYPLKLHEYLAVGKPTISAGIDAVLPFEHVVDIPLTPDAWKQAIERNLKQTDTLYELRQQVAKENTWEQRVETILATIGRCHH</sequence>
<keyword evidence="1" id="KW-0808">Transferase</keyword>